<evidence type="ECO:0000313" key="1">
    <source>
        <dbReference type="EMBL" id="KAJ8641640.1"/>
    </source>
</evidence>
<dbReference type="Proteomes" id="UP001234297">
    <property type="component" value="Chromosome 5"/>
</dbReference>
<gene>
    <name evidence="1" type="ORF">MRB53_018334</name>
</gene>
<sequence>MGNAKQDAKIPFSELGQVDSDFALAKILQDQERAFMMLAMDRDDDGNDNDESEEDFIDDDDYNDEEYYLLEDEIQGTEQDLEEIEEVEDHEEEHDSQNPPESQDLSYEELSALGELVGKESRGLPKDAFCAFSSSMYKRSDSNDECVICQVDYEEGEAWAVLPCKHQYHADCINKWLQMSKVCPICSEEVSSPAHGGSN</sequence>
<proteinExistence type="predicted"/>
<organism evidence="1 2">
    <name type="scientific">Persea americana</name>
    <name type="common">Avocado</name>
    <dbReference type="NCBI Taxonomy" id="3435"/>
    <lineage>
        <taxon>Eukaryota</taxon>
        <taxon>Viridiplantae</taxon>
        <taxon>Streptophyta</taxon>
        <taxon>Embryophyta</taxon>
        <taxon>Tracheophyta</taxon>
        <taxon>Spermatophyta</taxon>
        <taxon>Magnoliopsida</taxon>
        <taxon>Magnoliidae</taxon>
        <taxon>Laurales</taxon>
        <taxon>Lauraceae</taxon>
        <taxon>Persea</taxon>
    </lineage>
</organism>
<reference evidence="1 2" key="1">
    <citation type="journal article" date="2022" name="Hortic Res">
        <title>A haplotype resolved chromosomal level avocado genome allows analysis of novel avocado genes.</title>
        <authorList>
            <person name="Nath O."/>
            <person name="Fletcher S.J."/>
            <person name="Hayward A."/>
            <person name="Shaw L.M."/>
            <person name="Masouleh A.K."/>
            <person name="Furtado A."/>
            <person name="Henry R.J."/>
            <person name="Mitter N."/>
        </authorList>
    </citation>
    <scope>NUCLEOTIDE SEQUENCE [LARGE SCALE GENOMIC DNA]</scope>
    <source>
        <strain evidence="2">cv. Hass</strain>
    </source>
</reference>
<name>A0ACC2M7P0_PERAE</name>
<keyword evidence="2" id="KW-1185">Reference proteome</keyword>
<accession>A0ACC2M7P0</accession>
<evidence type="ECO:0000313" key="2">
    <source>
        <dbReference type="Proteomes" id="UP001234297"/>
    </source>
</evidence>
<protein>
    <submittedName>
        <fullName evidence="1">Uncharacterized protein</fullName>
    </submittedName>
</protein>
<comment type="caution">
    <text evidence="1">The sequence shown here is derived from an EMBL/GenBank/DDBJ whole genome shotgun (WGS) entry which is preliminary data.</text>
</comment>
<dbReference type="EMBL" id="CM056813">
    <property type="protein sequence ID" value="KAJ8641640.1"/>
    <property type="molecule type" value="Genomic_DNA"/>
</dbReference>